<reference evidence="3" key="1">
    <citation type="submission" date="2022-01" db="EMBL/GenBank/DDBJ databases">
        <title>Comparative genomics reveals a dynamic genome evolution in the ectomycorrhizal milk-cap (Lactarius) mushrooms.</title>
        <authorList>
            <consortium name="DOE Joint Genome Institute"/>
            <person name="Lebreton A."/>
            <person name="Tang N."/>
            <person name="Kuo A."/>
            <person name="LaButti K."/>
            <person name="Drula E."/>
            <person name="Barry K."/>
            <person name="Clum A."/>
            <person name="Lipzen A."/>
            <person name="Mousain D."/>
            <person name="Ng V."/>
            <person name="Wang R."/>
            <person name="Wang X."/>
            <person name="Dai Y."/>
            <person name="Henrissat B."/>
            <person name="Grigoriev I.V."/>
            <person name="Guerin-Laguette A."/>
            <person name="Yu F."/>
            <person name="Martin F.M."/>
        </authorList>
    </citation>
    <scope>NUCLEOTIDE SEQUENCE</scope>
    <source>
        <strain evidence="3">QP</strain>
    </source>
</reference>
<evidence type="ECO:0000313" key="3">
    <source>
        <dbReference type="EMBL" id="KAH8976548.1"/>
    </source>
</evidence>
<name>A0AAD4Q6W3_9AGAM</name>
<evidence type="ECO:0000256" key="1">
    <source>
        <dbReference type="SAM" id="MobiDB-lite"/>
    </source>
</evidence>
<feature type="domain" description="SAP" evidence="2">
    <location>
        <begin position="77"/>
        <end position="111"/>
    </location>
</feature>
<dbReference type="SUPFAM" id="SSF68906">
    <property type="entry name" value="SAP domain"/>
    <property type="match status" value="1"/>
</dbReference>
<dbReference type="Gene3D" id="1.10.720.30">
    <property type="entry name" value="SAP domain"/>
    <property type="match status" value="1"/>
</dbReference>
<protein>
    <recommendedName>
        <fullName evidence="2">SAP domain-containing protein</fullName>
    </recommendedName>
</protein>
<feature type="compositionally biased region" description="Basic and acidic residues" evidence="1">
    <location>
        <begin position="124"/>
        <end position="142"/>
    </location>
</feature>
<accession>A0AAD4Q6W3</accession>
<feature type="compositionally biased region" description="Acidic residues" evidence="1">
    <location>
        <begin position="166"/>
        <end position="178"/>
    </location>
</feature>
<dbReference type="EMBL" id="JAKELL010000563">
    <property type="protein sequence ID" value="KAH8976548.1"/>
    <property type="molecule type" value="Genomic_DNA"/>
</dbReference>
<feature type="region of interest" description="Disordered" evidence="1">
    <location>
        <begin position="38"/>
        <end position="74"/>
    </location>
</feature>
<organism evidence="3 4">
    <name type="scientific">Lactarius akahatsu</name>
    <dbReference type="NCBI Taxonomy" id="416441"/>
    <lineage>
        <taxon>Eukaryota</taxon>
        <taxon>Fungi</taxon>
        <taxon>Dikarya</taxon>
        <taxon>Basidiomycota</taxon>
        <taxon>Agaricomycotina</taxon>
        <taxon>Agaricomycetes</taxon>
        <taxon>Russulales</taxon>
        <taxon>Russulaceae</taxon>
        <taxon>Lactarius</taxon>
    </lineage>
</organism>
<dbReference type="Proteomes" id="UP001201163">
    <property type="component" value="Unassembled WGS sequence"/>
</dbReference>
<dbReference type="PROSITE" id="PS50800">
    <property type="entry name" value="SAP"/>
    <property type="match status" value="1"/>
</dbReference>
<keyword evidence="4" id="KW-1185">Reference proteome</keyword>
<evidence type="ECO:0000259" key="2">
    <source>
        <dbReference type="PROSITE" id="PS50800"/>
    </source>
</evidence>
<comment type="caution">
    <text evidence="3">The sequence shown here is derived from an EMBL/GenBank/DDBJ whole genome shotgun (WGS) entry which is preliminary data.</text>
</comment>
<feature type="compositionally biased region" description="Polar residues" evidence="1">
    <location>
        <begin position="60"/>
        <end position="69"/>
    </location>
</feature>
<gene>
    <name evidence="3" type="ORF">EDB92DRAFT_1960726</name>
</gene>
<proteinExistence type="predicted"/>
<sequence>MSFGNCNAVIDPALLRISSNRPAPATPSTFVAGQVREEIAAREPASGPAQTQKRSRVSRDTPSGSTATATDGGRLAYSKRSVAQLKDACRTRGLKVGGNKGALIAHLDEHDASSLGASLAPQSNHERALGRELAEEGAHELQESFESAARGKDNGNGNDNHYDNNNDNDNDEDGEGDDDGGRIPTAMDTEMPVSSAKAWIDNYILQARRKSGRQTEKSVLSLWKRWVPSAIAAGIIPDVIIDVNHSMAYLKYAATRQLLTTTGENQDNNSQRLSSQASLKKVMMMLGRVWRCQVDDDRTLDADRPASSNRSSDFYRALMVKAQRLQLKHEDFDISENTILDSQLFPEHFKQVTRSIFSQLDQRMSPILWSHVLLHADKNSGHVSALNHQGPLLLDVAVHNAEPRRRARQLASELPPAVPTLCPEHMPINGRRPGVGHYLFGILSLYHETKIPKPGTGCHSIPELQARLQFRPPHHEPLIGTLAVLLHFVFNQEALCAKIPGWDWSCPSTWHKLSPSESPAHSRRFVADHADVRQDGWKPVQTRHPLEDVDDLLQRHDDQVKEEHLARCTMPTVLEEMGVTMDEMDGIGHWASNTHREVYTAKIPKSAVVALTGVAV</sequence>
<feature type="region of interest" description="Disordered" evidence="1">
    <location>
        <begin position="116"/>
        <end position="190"/>
    </location>
</feature>
<dbReference type="AlphaFoldDB" id="A0AAD4Q6W3"/>
<feature type="compositionally biased region" description="Low complexity" evidence="1">
    <location>
        <begin position="155"/>
        <end position="165"/>
    </location>
</feature>
<dbReference type="InterPro" id="IPR036361">
    <property type="entry name" value="SAP_dom_sf"/>
</dbReference>
<dbReference type="InterPro" id="IPR003034">
    <property type="entry name" value="SAP_dom"/>
</dbReference>
<dbReference type="Pfam" id="PF02037">
    <property type="entry name" value="SAP"/>
    <property type="match status" value="1"/>
</dbReference>
<dbReference type="SMART" id="SM00513">
    <property type="entry name" value="SAP"/>
    <property type="match status" value="1"/>
</dbReference>
<evidence type="ECO:0000313" key="4">
    <source>
        <dbReference type="Proteomes" id="UP001201163"/>
    </source>
</evidence>